<dbReference type="CDD" id="cd02966">
    <property type="entry name" value="TlpA_like_family"/>
    <property type="match status" value="1"/>
</dbReference>
<dbReference type="EMBL" id="JACCCO010000001">
    <property type="protein sequence ID" value="NYF38374.1"/>
    <property type="molecule type" value="Genomic_DNA"/>
</dbReference>
<dbReference type="InterPro" id="IPR036249">
    <property type="entry name" value="Thioredoxin-like_sf"/>
</dbReference>
<evidence type="ECO:0000313" key="4">
    <source>
        <dbReference type="EMBL" id="NYF38374.1"/>
    </source>
</evidence>
<comment type="caution">
    <text evidence="4">The sequence shown here is derived from an EMBL/GenBank/DDBJ whole genome shotgun (WGS) entry which is preliminary data.</text>
</comment>
<sequence length="186" mass="19416">MYFVAALVVLVGVVCTLDLLFTVRLTRLVRALPGPAGPSGSSGPSALPGRLPDLMLPVGEVVGPFEAVTADGEVRRGPTLTPGRTLVGVFTKNCPPCAERVPQFLEAAKNHPHGRDAVLAVLVTDGEDVSDYRDTLQPVAHVIVERKGEAATRALGVRGYPALAVLDERGGVLAAGTIMAHVEPVL</sequence>
<gene>
    <name evidence="4" type="ORF">HDA43_000533</name>
</gene>
<keyword evidence="5" id="KW-1185">Reference proteome</keyword>
<dbReference type="Proteomes" id="UP000576393">
    <property type="component" value="Unassembled WGS sequence"/>
</dbReference>
<dbReference type="SUPFAM" id="SSF52833">
    <property type="entry name" value="Thioredoxin-like"/>
    <property type="match status" value="1"/>
</dbReference>
<evidence type="ECO:0000259" key="3">
    <source>
        <dbReference type="Pfam" id="PF08534"/>
    </source>
</evidence>
<evidence type="ECO:0000313" key="5">
    <source>
        <dbReference type="Proteomes" id="UP000576393"/>
    </source>
</evidence>
<accession>A0A852UTE4</accession>
<dbReference type="Gene3D" id="3.40.30.10">
    <property type="entry name" value="Glutaredoxin"/>
    <property type="match status" value="1"/>
</dbReference>
<evidence type="ECO:0000256" key="1">
    <source>
        <dbReference type="ARBA" id="ARBA00004196"/>
    </source>
</evidence>
<dbReference type="GO" id="GO:0016491">
    <property type="term" value="F:oxidoreductase activity"/>
    <property type="evidence" value="ECO:0007669"/>
    <property type="project" value="InterPro"/>
</dbReference>
<dbReference type="RefSeq" id="WP_179818134.1">
    <property type="nucleotide sequence ID" value="NZ_JACCCO010000001.1"/>
</dbReference>
<dbReference type="PROSITE" id="PS00194">
    <property type="entry name" value="THIOREDOXIN_1"/>
    <property type="match status" value="1"/>
</dbReference>
<dbReference type="GO" id="GO:0016853">
    <property type="term" value="F:isomerase activity"/>
    <property type="evidence" value="ECO:0007669"/>
    <property type="project" value="UniProtKB-KW"/>
</dbReference>
<feature type="domain" description="Redoxin" evidence="3">
    <location>
        <begin position="83"/>
        <end position="174"/>
    </location>
</feature>
<dbReference type="Pfam" id="PF08534">
    <property type="entry name" value="Redoxin"/>
    <property type="match status" value="1"/>
</dbReference>
<dbReference type="GO" id="GO:0030313">
    <property type="term" value="C:cell envelope"/>
    <property type="evidence" value="ECO:0007669"/>
    <property type="project" value="UniProtKB-SubCell"/>
</dbReference>
<reference evidence="4 5" key="1">
    <citation type="submission" date="2020-07" db="EMBL/GenBank/DDBJ databases">
        <title>Sequencing the genomes of 1000 actinobacteria strains.</title>
        <authorList>
            <person name="Klenk H.-P."/>
        </authorList>
    </citation>
    <scope>NUCLEOTIDE SEQUENCE [LARGE SCALE GENOMIC DNA]</scope>
    <source>
        <strain evidence="4 5">DSM 45763</strain>
    </source>
</reference>
<protein>
    <submittedName>
        <fullName evidence="4">Thiol-disulfide isomerase/thioredoxin</fullName>
    </submittedName>
</protein>
<dbReference type="InterPro" id="IPR013740">
    <property type="entry name" value="Redoxin"/>
</dbReference>
<dbReference type="GO" id="GO:0017004">
    <property type="term" value="P:cytochrome complex assembly"/>
    <property type="evidence" value="ECO:0007669"/>
    <property type="project" value="UniProtKB-KW"/>
</dbReference>
<organism evidence="4 5">
    <name type="scientific">Streptosporangium sandarakinum</name>
    <dbReference type="NCBI Taxonomy" id="1260955"/>
    <lineage>
        <taxon>Bacteria</taxon>
        <taxon>Bacillati</taxon>
        <taxon>Actinomycetota</taxon>
        <taxon>Actinomycetes</taxon>
        <taxon>Streptosporangiales</taxon>
        <taxon>Streptosporangiaceae</taxon>
        <taxon>Streptosporangium</taxon>
    </lineage>
</organism>
<evidence type="ECO:0000256" key="2">
    <source>
        <dbReference type="ARBA" id="ARBA00022748"/>
    </source>
</evidence>
<keyword evidence="2" id="KW-0201">Cytochrome c-type biogenesis</keyword>
<name>A0A852UTE4_9ACTN</name>
<comment type="subcellular location">
    <subcellularLocation>
        <location evidence="1">Cell envelope</location>
    </subcellularLocation>
</comment>
<keyword evidence="4" id="KW-0413">Isomerase</keyword>
<dbReference type="InterPro" id="IPR017937">
    <property type="entry name" value="Thioredoxin_CS"/>
</dbReference>
<dbReference type="AlphaFoldDB" id="A0A852UTE4"/>
<proteinExistence type="predicted"/>